<dbReference type="Pfam" id="PF07080">
    <property type="entry name" value="DUF1348"/>
    <property type="match status" value="1"/>
</dbReference>
<reference evidence="1 2" key="1">
    <citation type="journal article" date="2019" name="Sci. Rep.">
        <title>Colletotrichum shisoi sp. nov., an anthracnose pathogen of Perilla frutescens in Japan: molecular phylogenetic, morphological and genomic evidence.</title>
        <authorList>
            <person name="Gan P."/>
            <person name="Tsushima A."/>
            <person name="Hiroyama R."/>
            <person name="Narusaka M."/>
            <person name="Takano Y."/>
            <person name="Narusaka Y."/>
            <person name="Kawaradani M."/>
            <person name="Damm U."/>
            <person name="Shirasu K."/>
        </authorList>
    </citation>
    <scope>NUCLEOTIDE SEQUENCE [LARGE SCALE GENOMIC DNA]</scope>
    <source>
        <strain evidence="1 2">PG-2018a</strain>
    </source>
</reference>
<dbReference type="SUPFAM" id="SSF54427">
    <property type="entry name" value="NTF2-like"/>
    <property type="match status" value="1"/>
</dbReference>
<dbReference type="Proteomes" id="UP000326340">
    <property type="component" value="Unassembled WGS sequence"/>
</dbReference>
<keyword evidence="2" id="KW-1185">Reference proteome</keyword>
<dbReference type="PANTHER" id="PTHR31757">
    <property type="entry name" value="SLL0781 PROTEIN"/>
    <property type="match status" value="1"/>
</dbReference>
<evidence type="ECO:0000313" key="1">
    <source>
        <dbReference type="EMBL" id="TQN68458.1"/>
    </source>
</evidence>
<sequence length="153" mass="18405">MSSQEEPRPPFPPFTEATAKAKVKAAQDAWNTKRVKLAYTTDSIWRNRDTFLKGRDDIEQWLSTKWERENGYRLRKELFAFTDNKIAVQFWYEWHDESGQWWRTYGLEDWTFAENGLMCKRQMSGNDVKIEETQRWFRDGVDVNEVAVSEEHW</sequence>
<comment type="caution">
    <text evidence="1">The sequence shown here is derived from an EMBL/GenBank/DDBJ whole genome shotgun (WGS) entry which is preliminary data.</text>
</comment>
<dbReference type="AlphaFoldDB" id="A0A5Q4BNB9"/>
<evidence type="ECO:0000313" key="2">
    <source>
        <dbReference type="Proteomes" id="UP000326340"/>
    </source>
</evidence>
<evidence type="ECO:0008006" key="3">
    <source>
        <dbReference type="Google" id="ProtNLM"/>
    </source>
</evidence>
<organism evidence="1 2">
    <name type="scientific">Colletotrichum shisoi</name>
    <dbReference type="NCBI Taxonomy" id="2078593"/>
    <lineage>
        <taxon>Eukaryota</taxon>
        <taxon>Fungi</taxon>
        <taxon>Dikarya</taxon>
        <taxon>Ascomycota</taxon>
        <taxon>Pezizomycotina</taxon>
        <taxon>Sordariomycetes</taxon>
        <taxon>Hypocreomycetidae</taxon>
        <taxon>Glomerellales</taxon>
        <taxon>Glomerellaceae</taxon>
        <taxon>Colletotrichum</taxon>
        <taxon>Colletotrichum destructivum species complex</taxon>
    </lineage>
</organism>
<dbReference type="Gene3D" id="3.10.450.50">
    <property type="match status" value="1"/>
</dbReference>
<dbReference type="EMBL" id="PUHP01000696">
    <property type="protein sequence ID" value="TQN68458.1"/>
    <property type="molecule type" value="Genomic_DNA"/>
</dbReference>
<accession>A0A5Q4BNB9</accession>
<proteinExistence type="predicted"/>
<protein>
    <recommendedName>
        <fullName evidence="3">DUF1348-domain-containing protein</fullName>
    </recommendedName>
</protein>
<gene>
    <name evidence="1" type="ORF">CSHISOI_07020</name>
</gene>
<name>A0A5Q4BNB9_9PEZI</name>
<dbReference type="InterPro" id="IPR032710">
    <property type="entry name" value="NTF2-like_dom_sf"/>
</dbReference>
<dbReference type="PANTHER" id="PTHR31757:SF0">
    <property type="entry name" value="SLL0781 PROTEIN"/>
    <property type="match status" value="1"/>
</dbReference>
<dbReference type="InterPro" id="IPR009783">
    <property type="entry name" value="DUF1348"/>
</dbReference>
<dbReference type="OrthoDB" id="14527at2759"/>